<sequence length="47" mass="5006">MVLKAGFIGVGGIANSHLDHLTQIKGVKIAALCDVVEEKLRIALSFE</sequence>
<organism evidence="1">
    <name type="scientific">marine sediment metagenome</name>
    <dbReference type="NCBI Taxonomy" id="412755"/>
    <lineage>
        <taxon>unclassified sequences</taxon>
        <taxon>metagenomes</taxon>
        <taxon>ecological metagenomes</taxon>
    </lineage>
</organism>
<name>X1ETL9_9ZZZZ</name>
<dbReference type="SUPFAM" id="SSF51735">
    <property type="entry name" value="NAD(P)-binding Rossmann-fold domains"/>
    <property type="match status" value="1"/>
</dbReference>
<evidence type="ECO:0000313" key="1">
    <source>
        <dbReference type="EMBL" id="GAH36741.1"/>
    </source>
</evidence>
<proteinExistence type="predicted"/>
<dbReference type="EMBL" id="BARU01013430">
    <property type="protein sequence ID" value="GAH36741.1"/>
    <property type="molecule type" value="Genomic_DNA"/>
</dbReference>
<gene>
    <name evidence="1" type="ORF">S03H2_24255</name>
</gene>
<dbReference type="InterPro" id="IPR036291">
    <property type="entry name" value="NAD(P)-bd_dom_sf"/>
</dbReference>
<evidence type="ECO:0008006" key="2">
    <source>
        <dbReference type="Google" id="ProtNLM"/>
    </source>
</evidence>
<reference evidence="1" key="1">
    <citation type="journal article" date="2014" name="Front. Microbiol.">
        <title>High frequency of phylogenetically diverse reductive dehalogenase-homologous genes in deep subseafloor sedimentary metagenomes.</title>
        <authorList>
            <person name="Kawai M."/>
            <person name="Futagami T."/>
            <person name="Toyoda A."/>
            <person name="Takaki Y."/>
            <person name="Nishi S."/>
            <person name="Hori S."/>
            <person name="Arai W."/>
            <person name="Tsubouchi T."/>
            <person name="Morono Y."/>
            <person name="Uchiyama I."/>
            <person name="Ito T."/>
            <person name="Fujiyama A."/>
            <person name="Inagaki F."/>
            <person name="Takami H."/>
        </authorList>
    </citation>
    <scope>NUCLEOTIDE SEQUENCE</scope>
    <source>
        <strain evidence="1">Expedition CK06-06</strain>
    </source>
</reference>
<dbReference type="AlphaFoldDB" id="X1ETL9"/>
<dbReference type="Gene3D" id="3.40.50.720">
    <property type="entry name" value="NAD(P)-binding Rossmann-like Domain"/>
    <property type="match status" value="1"/>
</dbReference>
<accession>X1ETL9</accession>
<comment type="caution">
    <text evidence="1">The sequence shown here is derived from an EMBL/GenBank/DDBJ whole genome shotgun (WGS) entry which is preliminary data.</text>
</comment>
<protein>
    <recommendedName>
        <fullName evidence="2">Gfo/Idh/MocA-like oxidoreductase N-terminal domain-containing protein</fullName>
    </recommendedName>
</protein>